<dbReference type="Pfam" id="PF07690">
    <property type="entry name" value="MFS_1"/>
    <property type="match status" value="1"/>
</dbReference>
<keyword evidence="3 6" id="KW-0812">Transmembrane</keyword>
<dbReference type="PANTHER" id="PTHR42688">
    <property type="entry name" value="CONSERVED PROTEIN"/>
    <property type="match status" value="1"/>
</dbReference>
<dbReference type="CDD" id="cd17370">
    <property type="entry name" value="MFS_MJ1317_like"/>
    <property type="match status" value="1"/>
</dbReference>
<evidence type="ECO:0000256" key="1">
    <source>
        <dbReference type="ARBA" id="ARBA00004651"/>
    </source>
</evidence>
<feature type="transmembrane region" description="Helical" evidence="6">
    <location>
        <begin position="20"/>
        <end position="42"/>
    </location>
</feature>
<feature type="transmembrane region" description="Helical" evidence="6">
    <location>
        <begin position="153"/>
        <end position="175"/>
    </location>
</feature>
<dbReference type="InterPro" id="IPR052425">
    <property type="entry name" value="Uncharacterized_MFS-type"/>
</dbReference>
<feature type="transmembrane region" description="Helical" evidence="6">
    <location>
        <begin position="375"/>
        <end position="395"/>
    </location>
</feature>
<name>A0A3E4QX29_9ACTN</name>
<dbReference type="PANTHER" id="PTHR42688:SF1">
    <property type="entry name" value="BLR5212 PROTEIN"/>
    <property type="match status" value="1"/>
</dbReference>
<evidence type="ECO:0000256" key="3">
    <source>
        <dbReference type="ARBA" id="ARBA00022692"/>
    </source>
</evidence>
<dbReference type="InterPro" id="IPR036259">
    <property type="entry name" value="MFS_trans_sf"/>
</dbReference>
<dbReference type="PROSITE" id="PS50850">
    <property type="entry name" value="MFS"/>
    <property type="match status" value="1"/>
</dbReference>
<evidence type="ECO:0000313" key="9">
    <source>
        <dbReference type="Proteomes" id="UP000260943"/>
    </source>
</evidence>
<protein>
    <submittedName>
        <fullName evidence="8">MFS transporter</fullName>
    </submittedName>
</protein>
<feature type="transmembrane region" description="Helical" evidence="6">
    <location>
        <begin position="311"/>
        <end position="333"/>
    </location>
</feature>
<dbReference type="AlphaFoldDB" id="A0A3E4QX29"/>
<evidence type="ECO:0000313" key="8">
    <source>
        <dbReference type="EMBL" id="RGL11740.1"/>
    </source>
</evidence>
<organism evidence="8 9">
    <name type="scientific">Collinsella tanakaei</name>
    <dbReference type="NCBI Taxonomy" id="626935"/>
    <lineage>
        <taxon>Bacteria</taxon>
        <taxon>Bacillati</taxon>
        <taxon>Actinomycetota</taxon>
        <taxon>Coriobacteriia</taxon>
        <taxon>Coriobacteriales</taxon>
        <taxon>Coriobacteriaceae</taxon>
        <taxon>Collinsella</taxon>
    </lineage>
</organism>
<gene>
    <name evidence="8" type="ORF">DXC81_02330</name>
</gene>
<sequence>MGFGLVSMLMDVVYEGALSVQGPLLASLGATAATVGLISGLGEATSLMGRLVTGPLADRAGRYWLFAIAGYAITALAVPAMGLAGSVAAVGALVVLERMGKAVRTPSRDAMISHASAAVGRGKGFALHELMDQIGATLGPLIVSAILVATGGAYAKALGVMLLPGAAAIAVLLFLRKQNPDPARFERADEGIVHGDAAVAADAAPASRHAASIGAAARELPASFWAYSLFCGFALVGVATFAVLSFHMVSAHVVEESFIPVVYAIAMLIDGAAAMFTGALYDKIGPKTLLSLPLLSALIPLFAYSDRVVPVMIGVLIWGVTTGIQESTMRAYVADLLPSCQRATGYGCFALVVGVGTMLGGTIAGWLYGMAGATAIIPFTLAIEALATVMYVRILKKR</sequence>
<dbReference type="Gene3D" id="1.20.1250.20">
    <property type="entry name" value="MFS general substrate transporter like domains"/>
    <property type="match status" value="2"/>
</dbReference>
<dbReference type="GO" id="GO:0022857">
    <property type="term" value="F:transmembrane transporter activity"/>
    <property type="evidence" value="ECO:0007669"/>
    <property type="project" value="InterPro"/>
</dbReference>
<evidence type="ECO:0000256" key="5">
    <source>
        <dbReference type="ARBA" id="ARBA00023136"/>
    </source>
</evidence>
<dbReference type="SUPFAM" id="SSF103473">
    <property type="entry name" value="MFS general substrate transporter"/>
    <property type="match status" value="1"/>
</dbReference>
<keyword evidence="5 6" id="KW-0472">Membrane</keyword>
<evidence type="ECO:0000256" key="2">
    <source>
        <dbReference type="ARBA" id="ARBA00022475"/>
    </source>
</evidence>
<accession>A0A3E4QX29</accession>
<dbReference type="InterPro" id="IPR020846">
    <property type="entry name" value="MFS_dom"/>
</dbReference>
<evidence type="ECO:0000256" key="6">
    <source>
        <dbReference type="SAM" id="Phobius"/>
    </source>
</evidence>
<feature type="transmembrane region" description="Helical" evidence="6">
    <location>
        <begin position="224"/>
        <end position="246"/>
    </location>
</feature>
<feature type="transmembrane region" description="Helical" evidence="6">
    <location>
        <begin position="345"/>
        <end position="369"/>
    </location>
</feature>
<keyword evidence="2" id="KW-1003">Cell membrane</keyword>
<reference evidence="8 9" key="1">
    <citation type="submission" date="2018-08" db="EMBL/GenBank/DDBJ databases">
        <title>A genome reference for cultivated species of the human gut microbiota.</title>
        <authorList>
            <person name="Zou Y."/>
            <person name="Xue W."/>
            <person name="Luo G."/>
        </authorList>
    </citation>
    <scope>NUCLEOTIDE SEQUENCE [LARGE SCALE GENOMIC DNA]</scope>
    <source>
        <strain evidence="8 9">TF08-14</strain>
    </source>
</reference>
<feature type="transmembrane region" description="Helical" evidence="6">
    <location>
        <begin position="63"/>
        <end position="96"/>
    </location>
</feature>
<dbReference type="EMBL" id="QSRJ01000002">
    <property type="protein sequence ID" value="RGL11740.1"/>
    <property type="molecule type" value="Genomic_DNA"/>
</dbReference>
<comment type="caution">
    <text evidence="8">The sequence shown here is derived from an EMBL/GenBank/DDBJ whole genome shotgun (WGS) entry which is preliminary data.</text>
</comment>
<keyword evidence="4 6" id="KW-1133">Transmembrane helix</keyword>
<proteinExistence type="predicted"/>
<comment type="subcellular location">
    <subcellularLocation>
        <location evidence="1">Cell membrane</location>
        <topology evidence="1">Multi-pass membrane protein</topology>
    </subcellularLocation>
</comment>
<dbReference type="GO" id="GO:0005886">
    <property type="term" value="C:plasma membrane"/>
    <property type="evidence" value="ECO:0007669"/>
    <property type="project" value="UniProtKB-SubCell"/>
</dbReference>
<evidence type="ECO:0000256" key="4">
    <source>
        <dbReference type="ARBA" id="ARBA00022989"/>
    </source>
</evidence>
<dbReference type="InterPro" id="IPR011701">
    <property type="entry name" value="MFS"/>
</dbReference>
<evidence type="ECO:0000259" key="7">
    <source>
        <dbReference type="PROSITE" id="PS50850"/>
    </source>
</evidence>
<feature type="transmembrane region" description="Helical" evidence="6">
    <location>
        <begin position="258"/>
        <end position="281"/>
    </location>
</feature>
<feature type="domain" description="Major facilitator superfamily (MFS) profile" evidence="7">
    <location>
        <begin position="1"/>
        <end position="398"/>
    </location>
</feature>
<dbReference type="Proteomes" id="UP000260943">
    <property type="component" value="Unassembled WGS sequence"/>
</dbReference>